<keyword evidence="3" id="KW-0862">Zinc</keyword>
<dbReference type="InterPro" id="IPR013083">
    <property type="entry name" value="Znf_RING/FYVE/PHD"/>
</dbReference>
<accession>A0ABP0TU97</accession>
<keyword evidence="5" id="KW-0812">Transmembrane</keyword>
<feature type="compositionally biased region" description="Basic and acidic residues" evidence="4">
    <location>
        <begin position="40"/>
        <end position="61"/>
    </location>
</feature>
<name>A0ABP0TU97_9BRYO</name>
<dbReference type="Proteomes" id="UP001497512">
    <property type="component" value="Chromosome 15"/>
</dbReference>
<reference evidence="7" key="1">
    <citation type="submission" date="2024-02" db="EMBL/GenBank/DDBJ databases">
        <authorList>
            <consortium name="ELIXIR-Norway"/>
            <consortium name="Elixir Norway"/>
        </authorList>
    </citation>
    <scope>NUCLEOTIDE SEQUENCE</scope>
</reference>
<dbReference type="InterPro" id="IPR011016">
    <property type="entry name" value="Znf_RING-CH"/>
</dbReference>
<evidence type="ECO:0000256" key="3">
    <source>
        <dbReference type="ARBA" id="ARBA00022833"/>
    </source>
</evidence>
<feature type="domain" description="RING-CH-type" evidence="6">
    <location>
        <begin position="187"/>
        <end position="250"/>
    </location>
</feature>
<gene>
    <name evidence="7" type="ORF">CSSPTR1EN2_LOCUS7766</name>
</gene>
<dbReference type="SMART" id="SM00744">
    <property type="entry name" value="RINGv"/>
    <property type="match status" value="1"/>
</dbReference>
<keyword evidence="5" id="KW-0472">Membrane</keyword>
<sequence>MAPPTPGTPDVRLLPLEGSPRAPFREDGVVVNLSRLASRVEKLKSQESGRSSEETGERGHDGWFFAAGQSPGAEDSHRNRITERPGVASLQDPGMVAESDSSFVVLSLHNSGDHGRNESCIDEAPKVSNSDRHGLDVTRVPVSGAEGSQNMKGRSCKEMELGALDMDLEMGLATGRGKRVEEDDAADLADGEQICRVCHLGLLTGNSEAMELGCACKQDLAMCHRSCAEEWFRIRGNRLCEICGRTVENLPVLENETASASMTQTEGAAADTGIAAMRTSTARFRFCWQQQLVRNSLLACFVVIFMVPWFFRIAYFTK</sequence>
<evidence type="ECO:0000313" key="8">
    <source>
        <dbReference type="Proteomes" id="UP001497512"/>
    </source>
</evidence>
<dbReference type="PANTHER" id="PTHR46214">
    <property type="entry name" value="ZINC FINGER, RING-CH-TYPE"/>
    <property type="match status" value="1"/>
</dbReference>
<evidence type="ECO:0000256" key="5">
    <source>
        <dbReference type="SAM" id="Phobius"/>
    </source>
</evidence>
<dbReference type="Pfam" id="PF12906">
    <property type="entry name" value="RINGv"/>
    <property type="match status" value="1"/>
</dbReference>
<organism evidence="7 8">
    <name type="scientific">Sphagnum troendelagicum</name>
    <dbReference type="NCBI Taxonomy" id="128251"/>
    <lineage>
        <taxon>Eukaryota</taxon>
        <taxon>Viridiplantae</taxon>
        <taxon>Streptophyta</taxon>
        <taxon>Embryophyta</taxon>
        <taxon>Bryophyta</taxon>
        <taxon>Sphagnophytina</taxon>
        <taxon>Sphagnopsida</taxon>
        <taxon>Sphagnales</taxon>
        <taxon>Sphagnaceae</taxon>
        <taxon>Sphagnum</taxon>
    </lineage>
</organism>
<dbReference type="EMBL" id="OZ019907">
    <property type="protein sequence ID" value="CAK9205274.1"/>
    <property type="molecule type" value="Genomic_DNA"/>
</dbReference>
<keyword evidence="2" id="KW-0863">Zinc-finger</keyword>
<proteinExistence type="predicted"/>
<dbReference type="PANTHER" id="PTHR46214:SF8">
    <property type="entry name" value="RING_FYVE_PHD ZINC FINGER SUPERFAMILY PROTEIN"/>
    <property type="match status" value="1"/>
</dbReference>
<keyword evidence="8" id="KW-1185">Reference proteome</keyword>
<dbReference type="Gene3D" id="3.30.40.10">
    <property type="entry name" value="Zinc/RING finger domain, C3HC4 (zinc finger)"/>
    <property type="match status" value="1"/>
</dbReference>
<protein>
    <recommendedName>
        <fullName evidence="6">RING-CH-type domain-containing protein</fullName>
    </recommendedName>
</protein>
<evidence type="ECO:0000259" key="6">
    <source>
        <dbReference type="PROSITE" id="PS51292"/>
    </source>
</evidence>
<keyword evidence="1" id="KW-0479">Metal-binding</keyword>
<evidence type="ECO:0000256" key="4">
    <source>
        <dbReference type="SAM" id="MobiDB-lite"/>
    </source>
</evidence>
<evidence type="ECO:0000256" key="1">
    <source>
        <dbReference type="ARBA" id="ARBA00022723"/>
    </source>
</evidence>
<dbReference type="PROSITE" id="PS51292">
    <property type="entry name" value="ZF_RING_CH"/>
    <property type="match status" value="1"/>
</dbReference>
<dbReference type="SUPFAM" id="SSF57850">
    <property type="entry name" value="RING/U-box"/>
    <property type="match status" value="1"/>
</dbReference>
<keyword evidence="5" id="KW-1133">Transmembrane helix</keyword>
<evidence type="ECO:0000313" key="7">
    <source>
        <dbReference type="EMBL" id="CAK9205274.1"/>
    </source>
</evidence>
<feature type="region of interest" description="Disordered" evidence="4">
    <location>
        <begin position="40"/>
        <end position="64"/>
    </location>
</feature>
<feature type="region of interest" description="Disordered" evidence="4">
    <location>
        <begin position="1"/>
        <end position="24"/>
    </location>
</feature>
<evidence type="ECO:0000256" key="2">
    <source>
        <dbReference type="ARBA" id="ARBA00022771"/>
    </source>
</evidence>
<feature type="transmembrane region" description="Helical" evidence="5">
    <location>
        <begin position="296"/>
        <end position="315"/>
    </location>
</feature>